<evidence type="ECO:0000313" key="1">
    <source>
        <dbReference type="EMBL" id="TNN66228.1"/>
    </source>
</evidence>
<dbReference type="EMBL" id="SRLO01000223">
    <property type="protein sequence ID" value="TNN66228.1"/>
    <property type="molecule type" value="Genomic_DNA"/>
</dbReference>
<comment type="caution">
    <text evidence="1">The sequence shown here is derived from an EMBL/GenBank/DDBJ whole genome shotgun (WGS) entry which is preliminary data.</text>
</comment>
<accession>A0A4Z2HK85</accession>
<name>A0A4Z2HK85_9TELE</name>
<organism evidence="1 2">
    <name type="scientific">Liparis tanakae</name>
    <name type="common">Tanaka's snailfish</name>
    <dbReference type="NCBI Taxonomy" id="230148"/>
    <lineage>
        <taxon>Eukaryota</taxon>
        <taxon>Metazoa</taxon>
        <taxon>Chordata</taxon>
        <taxon>Craniata</taxon>
        <taxon>Vertebrata</taxon>
        <taxon>Euteleostomi</taxon>
        <taxon>Actinopterygii</taxon>
        <taxon>Neopterygii</taxon>
        <taxon>Teleostei</taxon>
        <taxon>Neoteleostei</taxon>
        <taxon>Acanthomorphata</taxon>
        <taxon>Eupercaria</taxon>
        <taxon>Perciformes</taxon>
        <taxon>Cottioidei</taxon>
        <taxon>Cottales</taxon>
        <taxon>Liparidae</taxon>
        <taxon>Liparis</taxon>
    </lineage>
</organism>
<keyword evidence="2" id="KW-1185">Reference proteome</keyword>
<protein>
    <submittedName>
        <fullName evidence="1">Uncharacterized protein</fullName>
    </submittedName>
</protein>
<dbReference type="Proteomes" id="UP000314294">
    <property type="component" value="Unassembled WGS sequence"/>
</dbReference>
<dbReference type="AlphaFoldDB" id="A0A4Z2HK85"/>
<gene>
    <name evidence="1" type="ORF">EYF80_023567</name>
</gene>
<proteinExistence type="predicted"/>
<sequence length="79" mass="8250">MEDGGRGWGLCNVLPSDTRNNINRALGDDCTASLSGDGNVSGGREDGGAVTHLTEVKLSPARLHINSAACPQDCMRSNH</sequence>
<reference evidence="1 2" key="1">
    <citation type="submission" date="2019-03" db="EMBL/GenBank/DDBJ databases">
        <title>First draft genome of Liparis tanakae, snailfish: a comprehensive survey of snailfish specific genes.</title>
        <authorList>
            <person name="Kim W."/>
            <person name="Song I."/>
            <person name="Jeong J.-H."/>
            <person name="Kim D."/>
            <person name="Kim S."/>
            <person name="Ryu S."/>
            <person name="Song J.Y."/>
            <person name="Lee S.K."/>
        </authorList>
    </citation>
    <scope>NUCLEOTIDE SEQUENCE [LARGE SCALE GENOMIC DNA]</scope>
    <source>
        <tissue evidence="1">Muscle</tissue>
    </source>
</reference>
<evidence type="ECO:0000313" key="2">
    <source>
        <dbReference type="Proteomes" id="UP000314294"/>
    </source>
</evidence>